<keyword evidence="3" id="KW-1185">Reference proteome</keyword>
<organism evidence="2 3">
    <name type="scientific">Prorocentrum cordatum</name>
    <dbReference type="NCBI Taxonomy" id="2364126"/>
    <lineage>
        <taxon>Eukaryota</taxon>
        <taxon>Sar</taxon>
        <taxon>Alveolata</taxon>
        <taxon>Dinophyceae</taxon>
        <taxon>Prorocentrales</taxon>
        <taxon>Prorocentraceae</taxon>
        <taxon>Prorocentrum</taxon>
    </lineage>
</organism>
<accession>A0ABN9VAN6</accession>
<evidence type="ECO:0000256" key="1">
    <source>
        <dbReference type="SAM" id="MobiDB-lite"/>
    </source>
</evidence>
<reference evidence="2" key="1">
    <citation type="submission" date="2023-10" db="EMBL/GenBank/DDBJ databases">
        <authorList>
            <person name="Chen Y."/>
            <person name="Shah S."/>
            <person name="Dougan E. K."/>
            <person name="Thang M."/>
            <person name="Chan C."/>
        </authorList>
    </citation>
    <scope>NUCLEOTIDE SEQUENCE [LARGE SCALE GENOMIC DNA]</scope>
</reference>
<proteinExistence type="predicted"/>
<feature type="region of interest" description="Disordered" evidence="1">
    <location>
        <begin position="182"/>
        <end position="226"/>
    </location>
</feature>
<feature type="non-terminal residue" evidence="2">
    <location>
        <position position="226"/>
    </location>
</feature>
<comment type="caution">
    <text evidence="2">The sequence shown here is derived from an EMBL/GenBank/DDBJ whole genome shotgun (WGS) entry which is preliminary data.</text>
</comment>
<evidence type="ECO:0000313" key="2">
    <source>
        <dbReference type="EMBL" id="CAK0870058.1"/>
    </source>
</evidence>
<feature type="region of interest" description="Disordered" evidence="1">
    <location>
        <begin position="1"/>
        <end position="41"/>
    </location>
</feature>
<sequence>MVPSPRGGRAVARADSPNTTGGQQQDGRNKHRNGQGELISGSMECRPNLAHTSLFTNPKLFEDGLPPTQWLVNGLQRQEERHASSLGRLKSNASQNPCEEMERVQTVLRLEHHIDKVRKALDAASGLEGISTDRSRHLRGPLPWEHDCERKQLDDIDGYYTTKWTKGASGMGYDVVEPQTTQSPLRQDTTHSKFQPRAPCGKPSEPTKGWETMDYQVTSESGDIRA</sequence>
<evidence type="ECO:0000313" key="3">
    <source>
        <dbReference type="Proteomes" id="UP001189429"/>
    </source>
</evidence>
<feature type="compositionally biased region" description="Polar residues" evidence="1">
    <location>
        <begin position="16"/>
        <end position="26"/>
    </location>
</feature>
<name>A0ABN9VAN6_9DINO</name>
<protein>
    <submittedName>
        <fullName evidence="2">Uncharacterized protein</fullName>
    </submittedName>
</protein>
<dbReference type="Proteomes" id="UP001189429">
    <property type="component" value="Unassembled WGS sequence"/>
</dbReference>
<feature type="compositionally biased region" description="Polar residues" evidence="1">
    <location>
        <begin position="215"/>
        <end position="226"/>
    </location>
</feature>
<gene>
    <name evidence="2" type="ORF">PCOR1329_LOCUS56263</name>
</gene>
<dbReference type="EMBL" id="CAUYUJ010016920">
    <property type="protein sequence ID" value="CAK0870058.1"/>
    <property type="molecule type" value="Genomic_DNA"/>
</dbReference>